<protein>
    <recommendedName>
        <fullName evidence="1">N-acetyltransferase domain-containing protein</fullName>
    </recommendedName>
</protein>
<gene>
    <name evidence="2" type="ORF">L228DRAFT_85995</name>
</gene>
<dbReference type="GO" id="GO:0006048">
    <property type="term" value="P:UDP-N-acetylglucosamine biosynthetic process"/>
    <property type="evidence" value="ECO:0007669"/>
    <property type="project" value="UniProtKB-UniPathway"/>
</dbReference>
<dbReference type="Gene3D" id="3.40.630.30">
    <property type="match status" value="1"/>
</dbReference>
<dbReference type="UniPathway" id="UPA00113">
    <property type="reaction ID" value="UER00529"/>
</dbReference>
<dbReference type="OMA" id="RSCHWVV"/>
<dbReference type="GO" id="GO:0016747">
    <property type="term" value="F:acyltransferase activity, transferring groups other than amino-acyl groups"/>
    <property type="evidence" value="ECO:0007669"/>
    <property type="project" value="InterPro"/>
</dbReference>
<dbReference type="GeneID" id="28902055"/>
<evidence type="ECO:0000313" key="2">
    <source>
        <dbReference type="EMBL" id="KZF23974.1"/>
    </source>
</evidence>
<dbReference type="RefSeq" id="XP_018189529.1">
    <property type="nucleotide sequence ID" value="XM_018336918.1"/>
</dbReference>
<evidence type="ECO:0000313" key="3">
    <source>
        <dbReference type="Proteomes" id="UP000076632"/>
    </source>
</evidence>
<proteinExistence type="predicted"/>
<dbReference type="PROSITE" id="PS51186">
    <property type="entry name" value="GNAT"/>
    <property type="match status" value="1"/>
</dbReference>
<dbReference type="Proteomes" id="UP000076632">
    <property type="component" value="Unassembled WGS sequence"/>
</dbReference>
<dbReference type="CDD" id="cd04301">
    <property type="entry name" value="NAT_SF"/>
    <property type="match status" value="1"/>
</dbReference>
<dbReference type="AlphaFoldDB" id="A0A165HVD8"/>
<dbReference type="OrthoDB" id="329272at2759"/>
<dbReference type="InterPro" id="IPR000182">
    <property type="entry name" value="GNAT_dom"/>
</dbReference>
<dbReference type="InterPro" id="IPR016181">
    <property type="entry name" value="Acyl_CoA_acyltransferase"/>
</dbReference>
<reference evidence="2 3" key="1">
    <citation type="journal article" date="2016" name="Fungal Biol.">
        <title>The genome of Xylona heveae provides a window into fungal endophytism.</title>
        <authorList>
            <person name="Gazis R."/>
            <person name="Kuo A."/>
            <person name="Riley R."/>
            <person name="LaButti K."/>
            <person name="Lipzen A."/>
            <person name="Lin J."/>
            <person name="Amirebrahimi M."/>
            <person name="Hesse C.N."/>
            <person name="Spatafora J.W."/>
            <person name="Henrissat B."/>
            <person name="Hainaut M."/>
            <person name="Grigoriev I.V."/>
            <person name="Hibbett D.S."/>
        </authorList>
    </citation>
    <scope>NUCLEOTIDE SEQUENCE [LARGE SCALE GENOMIC DNA]</scope>
    <source>
        <strain evidence="2 3">TC161</strain>
    </source>
</reference>
<accession>A0A165HVD8</accession>
<evidence type="ECO:0000259" key="1">
    <source>
        <dbReference type="PROSITE" id="PS51186"/>
    </source>
</evidence>
<dbReference type="EMBL" id="KV407456">
    <property type="protein sequence ID" value="KZF23974.1"/>
    <property type="molecule type" value="Genomic_DNA"/>
</dbReference>
<keyword evidence="3" id="KW-1185">Reference proteome</keyword>
<feature type="domain" description="N-acetyltransferase" evidence="1">
    <location>
        <begin position="51"/>
        <end position="258"/>
    </location>
</feature>
<dbReference type="InParanoid" id="A0A165HVD8"/>
<name>A0A165HVD8_XYLHT</name>
<sequence>MSTQFISMLTPPGSVLNAYDPEILPADQPDTIPDTFKEAMEVRHEVFVKEQNVPAENEVDVDDPRSFHWVVYASVANTGEGGSAANDYRRPRNAAGNVGTPVGTVRLVPPPHPPHPQPLSHHKIDNAEGLAPVEGQEAHEKSSTKFHDGKEPYVKLGRLATLAPYRGLGLGRLLVNAALEWAKGHPQEIVPPLSPMAREALKVEGGEPAEDTWRGLVLVHAQESVQHMWEKLGFERDESMGTWDEEGIIHVGMWKRLDVPETV</sequence>
<organism evidence="2 3">
    <name type="scientific">Xylona heveae (strain CBS 132557 / TC161)</name>
    <dbReference type="NCBI Taxonomy" id="1328760"/>
    <lineage>
        <taxon>Eukaryota</taxon>
        <taxon>Fungi</taxon>
        <taxon>Dikarya</taxon>
        <taxon>Ascomycota</taxon>
        <taxon>Pezizomycotina</taxon>
        <taxon>Xylonomycetes</taxon>
        <taxon>Xylonales</taxon>
        <taxon>Xylonaceae</taxon>
        <taxon>Xylona</taxon>
    </lineage>
</organism>
<dbReference type="SUPFAM" id="SSF55729">
    <property type="entry name" value="Acyl-CoA N-acyltransferases (Nat)"/>
    <property type="match status" value="1"/>
</dbReference>
<dbReference type="Pfam" id="PF00583">
    <property type="entry name" value="Acetyltransf_1"/>
    <property type="match status" value="1"/>
</dbReference>